<dbReference type="EMBL" id="CP015136">
    <property type="protein sequence ID" value="AMY08485.1"/>
    <property type="molecule type" value="Genomic_DNA"/>
</dbReference>
<reference evidence="1 2" key="1">
    <citation type="journal article" date="2016" name="Genome Announc.">
        <title>First Complete Genome Sequence of a Subdivision 6 Acidobacterium Strain.</title>
        <authorList>
            <person name="Huang S."/>
            <person name="Vieira S."/>
            <person name="Bunk B."/>
            <person name="Riedel T."/>
            <person name="Sproer C."/>
            <person name="Overmann J."/>
        </authorList>
    </citation>
    <scope>NUCLEOTIDE SEQUENCE [LARGE SCALE GENOMIC DNA]</scope>
    <source>
        <strain evidence="2">DSM 100886 HEG_-6_39</strain>
    </source>
</reference>
<dbReference type="Pfam" id="PF05787">
    <property type="entry name" value="PhoX"/>
    <property type="match status" value="1"/>
</dbReference>
<name>A0A143PIU8_LUTPR</name>
<evidence type="ECO:0000313" key="1">
    <source>
        <dbReference type="EMBL" id="AMY08485.1"/>
    </source>
</evidence>
<dbReference type="STRING" id="1855912.LuPra_01685"/>
<dbReference type="PANTHER" id="PTHR35399:SF4">
    <property type="entry name" value="MEMBRANE PROTEIN"/>
    <property type="match status" value="1"/>
</dbReference>
<dbReference type="InterPro" id="IPR008557">
    <property type="entry name" value="PhoX"/>
</dbReference>
<organism evidence="1 2">
    <name type="scientific">Luteitalea pratensis</name>
    <dbReference type="NCBI Taxonomy" id="1855912"/>
    <lineage>
        <taxon>Bacteria</taxon>
        <taxon>Pseudomonadati</taxon>
        <taxon>Acidobacteriota</taxon>
        <taxon>Vicinamibacteria</taxon>
        <taxon>Vicinamibacterales</taxon>
        <taxon>Vicinamibacteraceae</taxon>
        <taxon>Luteitalea</taxon>
    </lineage>
</organism>
<protein>
    <submittedName>
        <fullName evidence="1">Putative phosphatase</fullName>
    </submittedName>
</protein>
<gene>
    <name evidence="1" type="ORF">LuPra_01685</name>
</gene>
<dbReference type="PANTHER" id="PTHR35399">
    <property type="entry name" value="SLR8030 PROTEIN"/>
    <property type="match status" value="1"/>
</dbReference>
<dbReference type="NCBIfam" id="TIGR01409">
    <property type="entry name" value="TAT_signal_seq"/>
    <property type="match status" value="1"/>
</dbReference>
<dbReference type="InterPro" id="IPR019546">
    <property type="entry name" value="TAT_signal_bac_arc"/>
</dbReference>
<dbReference type="SUPFAM" id="SSF63829">
    <property type="entry name" value="Calcium-dependent phosphotriesterase"/>
    <property type="match status" value="1"/>
</dbReference>
<proteinExistence type="predicted"/>
<accession>A0A143PIU8</accession>
<evidence type="ECO:0000313" key="2">
    <source>
        <dbReference type="Proteomes" id="UP000076079"/>
    </source>
</evidence>
<dbReference type="Proteomes" id="UP000076079">
    <property type="component" value="Chromosome"/>
</dbReference>
<dbReference type="PROSITE" id="PS51318">
    <property type="entry name" value="TAT"/>
    <property type="match status" value="1"/>
</dbReference>
<dbReference type="AlphaFoldDB" id="A0A143PIU8"/>
<dbReference type="InterPro" id="IPR006311">
    <property type="entry name" value="TAT_signal"/>
</dbReference>
<sequence>MMYNRRSFLKSSALAGGSLAGLDLLVPRHARATVPQFGGNIPGFGPLVPTPSQNTGEVLLALPRGFKYNLLIRRDAMMSDGRLFPQNADGMGAFDHHGAVRLVCNTERGAGSPPLGALPYDSKAQGGTVSLTVDPVTRLLTDAFVSSSGTVRNCAGGITPWGTWLTCEESNLGPSATLNQQHGYIFEVPAFAAGETAVEPLVHLGLHYPEAAVVDPETGIVYITSDRTPCGTFRFIPDTPGNLAGTGRVQMLAIAGFTEPGVGYDTRTGQQVGATLPVTWVDIDDPSNEAAYRADALYTYKQGLARGGATFVRGEGAVYSRNSVFFASTNGGDAGLGQIFELHLKNNDVQELELIFESTDEAAMAAPDNICISRLNNNLIICEDGGGAEYLHLLRRSGNQVYRLAENLYPGQTGSEWAGACFSPDGQTLFANIYTPGAVLAIWTDRWGTIN</sequence>
<dbReference type="RefSeq" id="WP_110170325.1">
    <property type="nucleotide sequence ID" value="NZ_CP015136.1"/>
</dbReference>
<keyword evidence="2" id="KW-1185">Reference proteome</keyword>
<dbReference type="KEGG" id="abac:LuPra_01685"/>
<reference evidence="2" key="2">
    <citation type="submission" date="2016-04" db="EMBL/GenBank/DDBJ databases">
        <title>First Complete Genome Sequence of a Subdivision 6 Acidobacterium.</title>
        <authorList>
            <person name="Huang S."/>
            <person name="Vieira S."/>
            <person name="Bunk B."/>
            <person name="Riedel T."/>
            <person name="Sproeer C."/>
            <person name="Overmann J."/>
        </authorList>
    </citation>
    <scope>NUCLEOTIDE SEQUENCE [LARGE SCALE GENOMIC DNA]</scope>
    <source>
        <strain evidence="2">DSM 100886 HEG_-6_39</strain>
    </source>
</reference>
<dbReference type="OrthoDB" id="9801383at2"/>